<dbReference type="EMBL" id="CP116942">
    <property type="protein sequence ID" value="WCO65286.1"/>
    <property type="molecule type" value="Genomic_DNA"/>
</dbReference>
<keyword evidence="1" id="KW-0812">Transmembrane</keyword>
<protein>
    <submittedName>
        <fullName evidence="2">Uncharacterized protein</fullName>
    </submittedName>
</protein>
<dbReference type="AlphaFoldDB" id="A0AAF0BQT1"/>
<feature type="transmembrane region" description="Helical" evidence="1">
    <location>
        <begin position="47"/>
        <end position="68"/>
    </location>
</feature>
<gene>
    <name evidence="2" type="ORF">PO878_12330</name>
</gene>
<evidence type="ECO:0000256" key="1">
    <source>
        <dbReference type="SAM" id="Phobius"/>
    </source>
</evidence>
<sequence>MTFGAFEVVSGFVIGALGLLALRVAVRHGPRRGWWSRVPDGPLAGHPPLAFGLGCLALGALLVAHGLAG</sequence>
<name>A0AAF0BQT1_9ACTN</name>
<organism evidence="2 3">
    <name type="scientific">Iamia majanohamensis</name>
    <dbReference type="NCBI Taxonomy" id="467976"/>
    <lineage>
        <taxon>Bacteria</taxon>
        <taxon>Bacillati</taxon>
        <taxon>Actinomycetota</taxon>
        <taxon>Acidimicrobiia</taxon>
        <taxon>Acidimicrobiales</taxon>
        <taxon>Iamiaceae</taxon>
        <taxon>Iamia</taxon>
    </lineage>
</organism>
<keyword evidence="1" id="KW-1133">Transmembrane helix</keyword>
<accession>A0AAF0BQT1</accession>
<evidence type="ECO:0000313" key="2">
    <source>
        <dbReference type="EMBL" id="WCO65286.1"/>
    </source>
</evidence>
<proteinExistence type="predicted"/>
<keyword evidence="3" id="KW-1185">Reference proteome</keyword>
<dbReference type="KEGG" id="ima:PO878_12330"/>
<reference evidence="2" key="1">
    <citation type="submission" date="2023-01" db="EMBL/GenBank/DDBJ databases">
        <title>The diversity of Class Acidimicrobiia in South China Sea sediment environments and the proposal of Iamia marina sp. nov., a novel species of the genus Iamia.</title>
        <authorList>
            <person name="He Y."/>
            <person name="Tian X."/>
        </authorList>
    </citation>
    <scope>NUCLEOTIDE SEQUENCE</scope>
    <source>
        <strain evidence="2">DSM 19957</strain>
    </source>
</reference>
<evidence type="ECO:0000313" key="3">
    <source>
        <dbReference type="Proteomes" id="UP001216390"/>
    </source>
</evidence>
<dbReference type="RefSeq" id="WP_272734811.1">
    <property type="nucleotide sequence ID" value="NZ_CP116942.1"/>
</dbReference>
<keyword evidence="1" id="KW-0472">Membrane</keyword>
<dbReference type="Proteomes" id="UP001216390">
    <property type="component" value="Chromosome"/>
</dbReference>
<feature type="transmembrane region" description="Helical" evidence="1">
    <location>
        <begin position="6"/>
        <end position="26"/>
    </location>
</feature>